<evidence type="ECO:0000313" key="5">
    <source>
        <dbReference type="EMBL" id="TCO16808.1"/>
    </source>
</evidence>
<dbReference type="SUPFAM" id="SSF53335">
    <property type="entry name" value="S-adenosyl-L-methionine-dependent methyltransferases"/>
    <property type="match status" value="1"/>
</dbReference>
<protein>
    <submittedName>
        <fullName evidence="5">Methyltransferase family protein</fullName>
    </submittedName>
</protein>
<evidence type="ECO:0000256" key="1">
    <source>
        <dbReference type="ARBA" id="ARBA00022603"/>
    </source>
</evidence>
<sequence length="200" mass="21751">MNMWKVLYLVGFTPWEQTGELGAAQIGRLLAREDDSGGPAKKALDIGCGRGGHSIELARRGWQVTGIDFVPRAIKQARKRAEAAGVDIRFEVGDATELSAVAGTGYGLLMDLGCFHSLTPDQQAAYARQSAVVAEPDAALLMFTFTGETGRGMPNGIDPDKVERLFADWKLTETEPAVLPDRLSKVTGQWMRFQRQPLAS</sequence>
<comment type="caution">
    <text evidence="5">The sequence shown here is derived from an EMBL/GenBank/DDBJ whole genome shotgun (WGS) entry which is preliminary data.</text>
</comment>
<keyword evidence="3" id="KW-0949">S-adenosyl-L-methionine</keyword>
<organism evidence="5 6">
    <name type="scientific">Kribbella orskensis</name>
    <dbReference type="NCBI Taxonomy" id="2512216"/>
    <lineage>
        <taxon>Bacteria</taxon>
        <taxon>Bacillati</taxon>
        <taxon>Actinomycetota</taxon>
        <taxon>Actinomycetes</taxon>
        <taxon>Propionibacteriales</taxon>
        <taxon>Kribbellaceae</taxon>
        <taxon>Kribbella</taxon>
    </lineage>
</organism>
<dbReference type="InterPro" id="IPR041698">
    <property type="entry name" value="Methyltransf_25"/>
</dbReference>
<dbReference type="Gene3D" id="3.40.50.150">
    <property type="entry name" value="Vaccinia Virus protein VP39"/>
    <property type="match status" value="1"/>
</dbReference>
<gene>
    <name evidence="5" type="ORF">EV644_116182</name>
</gene>
<dbReference type="PANTHER" id="PTHR43464">
    <property type="entry name" value="METHYLTRANSFERASE"/>
    <property type="match status" value="1"/>
</dbReference>
<dbReference type="GO" id="GO:0032259">
    <property type="term" value="P:methylation"/>
    <property type="evidence" value="ECO:0007669"/>
    <property type="project" value="UniProtKB-KW"/>
</dbReference>
<dbReference type="Pfam" id="PF13649">
    <property type="entry name" value="Methyltransf_25"/>
    <property type="match status" value="1"/>
</dbReference>
<reference evidence="5 6" key="1">
    <citation type="journal article" date="2015" name="Stand. Genomic Sci.">
        <title>Genomic Encyclopedia of Bacterial and Archaeal Type Strains, Phase III: the genomes of soil and plant-associated and newly described type strains.</title>
        <authorList>
            <person name="Whitman W.B."/>
            <person name="Woyke T."/>
            <person name="Klenk H.P."/>
            <person name="Zhou Y."/>
            <person name="Lilburn T.G."/>
            <person name="Beck B.J."/>
            <person name="De Vos P."/>
            <person name="Vandamme P."/>
            <person name="Eisen J.A."/>
            <person name="Garrity G."/>
            <person name="Hugenholtz P."/>
            <person name="Kyrpides N.C."/>
        </authorList>
    </citation>
    <scope>NUCLEOTIDE SEQUENCE [LARGE SCALE GENOMIC DNA]</scope>
    <source>
        <strain evidence="5 6">VKM Ac-2538</strain>
    </source>
</reference>
<keyword evidence="1 5" id="KW-0489">Methyltransferase</keyword>
<evidence type="ECO:0000256" key="2">
    <source>
        <dbReference type="ARBA" id="ARBA00022679"/>
    </source>
</evidence>
<dbReference type="EMBL" id="SLWM01000016">
    <property type="protein sequence ID" value="TCO16808.1"/>
    <property type="molecule type" value="Genomic_DNA"/>
</dbReference>
<accession>A0ABY2BD43</accession>
<feature type="domain" description="Methyltransferase" evidence="4">
    <location>
        <begin position="44"/>
        <end position="133"/>
    </location>
</feature>
<evidence type="ECO:0000259" key="4">
    <source>
        <dbReference type="Pfam" id="PF13649"/>
    </source>
</evidence>
<dbReference type="Proteomes" id="UP000295818">
    <property type="component" value="Unassembled WGS sequence"/>
</dbReference>
<keyword evidence="2" id="KW-0808">Transferase</keyword>
<keyword evidence="6" id="KW-1185">Reference proteome</keyword>
<evidence type="ECO:0000256" key="3">
    <source>
        <dbReference type="ARBA" id="ARBA00022691"/>
    </source>
</evidence>
<dbReference type="GO" id="GO:0008168">
    <property type="term" value="F:methyltransferase activity"/>
    <property type="evidence" value="ECO:0007669"/>
    <property type="project" value="UniProtKB-KW"/>
</dbReference>
<dbReference type="InterPro" id="IPR029063">
    <property type="entry name" value="SAM-dependent_MTases_sf"/>
</dbReference>
<evidence type="ECO:0000313" key="6">
    <source>
        <dbReference type="Proteomes" id="UP000295818"/>
    </source>
</evidence>
<name>A0ABY2BD43_9ACTN</name>
<dbReference type="CDD" id="cd02440">
    <property type="entry name" value="AdoMet_MTases"/>
    <property type="match status" value="1"/>
</dbReference>
<dbReference type="RefSeq" id="WP_132193021.1">
    <property type="nucleotide sequence ID" value="NZ_SLWM01000016.1"/>
</dbReference>
<dbReference type="PANTHER" id="PTHR43464:SF19">
    <property type="entry name" value="UBIQUINONE BIOSYNTHESIS O-METHYLTRANSFERASE, MITOCHONDRIAL"/>
    <property type="match status" value="1"/>
</dbReference>
<proteinExistence type="predicted"/>